<dbReference type="Gene3D" id="3.40.33.10">
    <property type="entry name" value="CAP"/>
    <property type="match status" value="1"/>
</dbReference>
<dbReference type="Pfam" id="PF00188">
    <property type="entry name" value="CAP"/>
    <property type="match status" value="1"/>
</dbReference>
<keyword evidence="2" id="KW-0732">Signal</keyword>
<proteinExistence type="predicted"/>
<dbReference type="GO" id="GO:0005576">
    <property type="term" value="C:extracellular region"/>
    <property type="evidence" value="ECO:0007669"/>
    <property type="project" value="InterPro"/>
</dbReference>
<feature type="signal peptide" evidence="2">
    <location>
        <begin position="1"/>
        <end position="19"/>
    </location>
</feature>
<dbReference type="PROSITE" id="PS01009">
    <property type="entry name" value="CRISP_1"/>
    <property type="match status" value="1"/>
</dbReference>
<evidence type="ECO:0000313" key="5">
    <source>
        <dbReference type="Proteomes" id="UP001201812"/>
    </source>
</evidence>
<dbReference type="Gene3D" id="1.10.10.1940">
    <property type="match status" value="1"/>
</dbReference>
<evidence type="ECO:0000256" key="1">
    <source>
        <dbReference type="PROSITE-ProRule" id="PRU01005"/>
    </source>
</evidence>
<dbReference type="PRINTS" id="PR00837">
    <property type="entry name" value="V5TPXLIKE"/>
</dbReference>
<dbReference type="PROSITE" id="PS51670">
    <property type="entry name" value="SHKT"/>
    <property type="match status" value="2"/>
</dbReference>
<comment type="caution">
    <text evidence="1">Lacks conserved residue(s) required for the propagation of feature annotation.</text>
</comment>
<dbReference type="PANTHER" id="PTHR10334">
    <property type="entry name" value="CYSTEINE-RICH SECRETORY PROTEIN-RELATED"/>
    <property type="match status" value="1"/>
</dbReference>
<dbReference type="SUPFAM" id="SSF55797">
    <property type="entry name" value="PR-1-like"/>
    <property type="match status" value="1"/>
</dbReference>
<gene>
    <name evidence="4" type="ORF">DdX_10471</name>
</gene>
<dbReference type="InterPro" id="IPR018244">
    <property type="entry name" value="Allrgn_V5/Tpx1_CS"/>
</dbReference>
<dbReference type="InterPro" id="IPR035940">
    <property type="entry name" value="CAP_sf"/>
</dbReference>
<dbReference type="Proteomes" id="UP001201812">
    <property type="component" value="Unassembled WGS sequence"/>
</dbReference>
<organism evidence="4 5">
    <name type="scientific">Ditylenchus destructor</name>
    <dbReference type="NCBI Taxonomy" id="166010"/>
    <lineage>
        <taxon>Eukaryota</taxon>
        <taxon>Metazoa</taxon>
        <taxon>Ecdysozoa</taxon>
        <taxon>Nematoda</taxon>
        <taxon>Chromadorea</taxon>
        <taxon>Rhabditida</taxon>
        <taxon>Tylenchina</taxon>
        <taxon>Tylenchomorpha</taxon>
        <taxon>Sphaerularioidea</taxon>
        <taxon>Anguinidae</taxon>
        <taxon>Anguininae</taxon>
        <taxon>Ditylenchus</taxon>
    </lineage>
</organism>
<evidence type="ECO:0000313" key="4">
    <source>
        <dbReference type="EMBL" id="KAI1710772.1"/>
    </source>
</evidence>
<comment type="caution">
    <text evidence="4">The sequence shown here is derived from an EMBL/GenBank/DDBJ whole genome shotgun (WGS) entry which is preliminary data.</text>
</comment>
<dbReference type="SMART" id="SM00254">
    <property type="entry name" value="ShKT"/>
    <property type="match status" value="2"/>
</dbReference>
<feature type="chain" id="PRO_5042095333" evidence="2">
    <location>
        <begin position="20"/>
        <end position="477"/>
    </location>
</feature>
<dbReference type="Pfam" id="PF01549">
    <property type="entry name" value="ShK"/>
    <property type="match status" value="2"/>
</dbReference>
<dbReference type="InterPro" id="IPR002413">
    <property type="entry name" value="V5_allergen-like"/>
</dbReference>
<dbReference type="CDD" id="cd05380">
    <property type="entry name" value="CAP_euk"/>
    <property type="match status" value="1"/>
</dbReference>
<name>A0AAD4R5H0_9BILA</name>
<dbReference type="InterPro" id="IPR014044">
    <property type="entry name" value="CAP_dom"/>
</dbReference>
<keyword evidence="5" id="KW-1185">Reference proteome</keyword>
<feature type="domain" description="ShKT" evidence="3">
    <location>
        <begin position="196"/>
        <end position="231"/>
    </location>
</feature>
<dbReference type="PRINTS" id="PR00838">
    <property type="entry name" value="V5ALLERGEN"/>
</dbReference>
<protein>
    <submittedName>
        <fullName evidence="4">Cysteine-rich secretory protein family domain-containing protein</fullName>
    </submittedName>
</protein>
<dbReference type="EMBL" id="JAKKPZ010000024">
    <property type="protein sequence ID" value="KAI1710772.1"/>
    <property type="molecule type" value="Genomic_DNA"/>
</dbReference>
<evidence type="ECO:0000259" key="3">
    <source>
        <dbReference type="PROSITE" id="PS51670"/>
    </source>
</evidence>
<evidence type="ECO:0000256" key="2">
    <source>
        <dbReference type="SAM" id="SignalP"/>
    </source>
</evidence>
<reference evidence="4" key="1">
    <citation type="submission" date="2022-01" db="EMBL/GenBank/DDBJ databases">
        <title>Genome Sequence Resource for Two Populations of Ditylenchus destructor, the Migratory Endoparasitic Phytonematode.</title>
        <authorList>
            <person name="Zhang H."/>
            <person name="Lin R."/>
            <person name="Xie B."/>
        </authorList>
    </citation>
    <scope>NUCLEOTIDE SEQUENCE</scope>
    <source>
        <strain evidence="4">BazhouSP</strain>
    </source>
</reference>
<dbReference type="AlphaFoldDB" id="A0AAD4R5H0"/>
<dbReference type="InterPro" id="IPR001283">
    <property type="entry name" value="CRISP-related"/>
</dbReference>
<sequence>MKILLYLTGLLAAASQVRGQTCSEPTILVGSTYVKAPSLIVANDVVPWVSQYARPVEQVGNCTCGGATKRFYKSVNSSNTVGNTGECPDNTGFQPPVCVDSSCTNLCIIDIYGRTYTRQPGATFYPGCFYPHCLSGGACYTHFFAQAVRLVDQNGNLRDYDDRFNKFNYNSSFIRAAGVSCNGCDALRSSFCSSACIKDVYATDCPKYASWGNCRTDEYWMSQSCAKSCLCGQSTTTTTTTKNRALIVDAHNNHRSKLALGQEPNNPSGYAAPAANMYKFEYDCKLENVAQAWANVCSQVHSTSQGRKCTGENLYMYSATIPQPTPQAMQSAADLWWHELIEYGLSTTDTNYYSSSMNDLGHFTQMAWAQTLRVGCGISQCASTTYVVCNYNVTGNINTKSIYQIGNACSNCTTYPGSTCDSAKGLCVAPSGDRPCEDRDTASACSYFQTNGYCSASSSAYCQMRRDCAKTCGLCNS</sequence>
<dbReference type="InterPro" id="IPR003582">
    <property type="entry name" value="ShKT_dom"/>
</dbReference>
<dbReference type="SMART" id="SM00198">
    <property type="entry name" value="SCP"/>
    <property type="match status" value="1"/>
</dbReference>
<feature type="domain" description="ShKT" evidence="3">
    <location>
        <begin position="436"/>
        <end position="475"/>
    </location>
</feature>
<accession>A0AAD4R5H0</accession>